<keyword evidence="4" id="KW-0808">Transferase</keyword>
<evidence type="ECO:0000256" key="7">
    <source>
        <dbReference type="ARBA" id="ARBA00047768"/>
    </source>
</evidence>
<dbReference type="Proteomes" id="UP001608902">
    <property type="component" value="Unassembled WGS sequence"/>
</dbReference>
<organism evidence="10 11">
    <name type="scientific">Gnathostoma spinigerum</name>
    <dbReference type="NCBI Taxonomy" id="75299"/>
    <lineage>
        <taxon>Eukaryota</taxon>
        <taxon>Metazoa</taxon>
        <taxon>Ecdysozoa</taxon>
        <taxon>Nematoda</taxon>
        <taxon>Chromadorea</taxon>
        <taxon>Rhabditida</taxon>
        <taxon>Spirurina</taxon>
        <taxon>Gnathostomatomorpha</taxon>
        <taxon>Gnathostomatoidea</taxon>
        <taxon>Gnathostomatidae</taxon>
        <taxon>Gnathostoma</taxon>
    </lineage>
</organism>
<sequence>MYPVLVDGNFFGFVPKTKAVYAERQLRAVKCDPLDKRLSYMAEVVFIRESPDPENIQAQYPGLYIFTDPARFMRPVKNLALGRVEYVGTFEQVYLSICVDPVEAEPGVTIHQELHPSCIFSFAANLIPFPDHNQSPRNVYQCQMGKQSMGIPIHSWHTRADNKMYRLQFPQDPLLKLEAYTKYNMEEYPLGTNACVAVISYTGYDMEDAMVINKSSFQRGFAHGTVIKVERFLIKLHHFLSFHEVVVIFSSQMTVMQCRRLVSKFQK</sequence>
<dbReference type="Gene3D" id="2.40.270.10">
    <property type="entry name" value="DNA-directed RNA polymerase, subunit 2, domain 6"/>
    <property type="match status" value="1"/>
</dbReference>
<keyword evidence="6" id="KW-0804">Transcription</keyword>
<comment type="catalytic activity">
    <reaction evidence="7">
        <text>RNA(n) + a ribonucleoside 5'-triphosphate = RNA(n+1) + diphosphate</text>
        <dbReference type="Rhea" id="RHEA:21248"/>
        <dbReference type="Rhea" id="RHEA-COMP:14527"/>
        <dbReference type="Rhea" id="RHEA-COMP:17342"/>
        <dbReference type="ChEBI" id="CHEBI:33019"/>
        <dbReference type="ChEBI" id="CHEBI:61557"/>
        <dbReference type="ChEBI" id="CHEBI:140395"/>
        <dbReference type="EC" id="2.7.7.6"/>
    </reaction>
    <physiologicalReaction direction="left-to-right" evidence="7">
        <dbReference type="Rhea" id="RHEA:21249"/>
    </physiologicalReaction>
</comment>
<dbReference type="GO" id="GO:0003899">
    <property type="term" value="F:DNA-directed RNA polymerase activity"/>
    <property type="evidence" value="ECO:0007669"/>
    <property type="project" value="UniProtKB-EC"/>
</dbReference>
<evidence type="ECO:0000256" key="1">
    <source>
        <dbReference type="ARBA" id="ARBA00006835"/>
    </source>
</evidence>
<dbReference type="InterPro" id="IPR015712">
    <property type="entry name" value="DNA-dir_RNA_pol_su2"/>
</dbReference>
<keyword evidence="11" id="KW-1185">Reference proteome</keyword>
<comment type="caution">
    <text evidence="10">The sequence shown here is derived from an EMBL/GenBank/DDBJ whole genome shotgun (WGS) entry which is preliminary data.</text>
</comment>
<protein>
    <recommendedName>
        <fullName evidence="2">DNA-directed RNA polymerase</fullName>
        <ecNumber evidence="2">2.7.7.6</ecNumber>
    </recommendedName>
</protein>
<evidence type="ECO:0000313" key="11">
    <source>
        <dbReference type="Proteomes" id="UP001608902"/>
    </source>
</evidence>
<feature type="domain" description="DNA-directed RNA polymerase subunit 2 hybrid-binding" evidence="8">
    <location>
        <begin position="124"/>
        <end position="229"/>
    </location>
</feature>
<dbReference type="GO" id="GO:0000428">
    <property type="term" value="C:DNA-directed RNA polymerase complex"/>
    <property type="evidence" value="ECO:0007669"/>
    <property type="project" value="UniProtKB-KW"/>
</dbReference>
<evidence type="ECO:0000256" key="5">
    <source>
        <dbReference type="ARBA" id="ARBA00022695"/>
    </source>
</evidence>
<evidence type="ECO:0000256" key="2">
    <source>
        <dbReference type="ARBA" id="ARBA00012418"/>
    </source>
</evidence>
<dbReference type="InterPro" id="IPR037033">
    <property type="entry name" value="DNA-dir_RNAP_su2_hyb_sf"/>
</dbReference>
<feature type="domain" description="DNA-directed RNA polymerase I subunit RPA2" evidence="9">
    <location>
        <begin position="12"/>
        <end position="74"/>
    </location>
</feature>
<reference evidence="10 11" key="1">
    <citation type="submission" date="2024-08" db="EMBL/GenBank/DDBJ databases">
        <title>Gnathostoma spinigerum genome.</title>
        <authorList>
            <person name="Gonzalez-Bertolin B."/>
            <person name="Monzon S."/>
            <person name="Zaballos A."/>
            <person name="Jimenez P."/>
            <person name="Dekumyoy P."/>
            <person name="Varona S."/>
            <person name="Cuesta I."/>
            <person name="Sumanam S."/>
            <person name="Adisakwattana P."/>
            <person name="Gasser R.B."/>
            <person name="Hernandez-Gonzalez A."/>
            <person name="Young N.D."/>
            <person name="Perteguer M.J."/>
        </authorList>
    </citation>
    <scope>NUCLEOTIDE SEQUENCE [LARGE SCALE GENOMIC DNA]</scope>
    <source>
        <strain evidence="10">AL3</strain>
        <tissue evidence="10">Liver</tissue>
    </source>
</reference>
<evidence type="ECO:0000256" key="6">
    <source>
        <dbReference type="ARBA" id="ARBA00023163"/>
    </source>
</evidence>
<gene>
    <name evidence="10" type="ORF">AB6A40_003849</name>
</gene>
<keyword evidence="5" id="KW-0548">Nucleotidyltransferase</keyword>
<dbReference type="EC" id="2.7.7.6" evidence="2"/>
<dbReference type="EMBL" id="JBGFUD010002084">
    <property type="protein sequence ID" value="MFH4977140.1"/>
    <property type="molecule type" value="Genomic_DNA"/>
</dbReference>
<evidence type="ECO:0000256" key="3">
    <source>
        <dbReference type="ARBA" id="ARBA00022478"/>
    </source>
</evidence>
<dbReference type="AlphaFoldDB" id="A0ABD6EBX1"/>
<dbReference type="PANTHER" id="PTHR20856">
    <property type="entry name" value="DNA-DIRECTED RNA POLYMERASE I SUBUNIT 2"/>
    <property type="match status" value="1"/>
</dbReference>
<comment type="similarity">
    <text evidence="1">Belongs to the RNA polymerase beta chain family.</text>
</comment>
<dbReference type="SUPFAM" id="SSF64484">
    <property type="entry name" value="beta and beta-prime subunits of DNA dependent RNA-polymerase"/>
    <property type="match status" value="1"/>
</dbReference>
<dbReference type="InterPro" id="IPR009674">
    <property type="entry name" value="Rpa2_dom_4"/>
</dbReference>
<proteinExistence type="inferred from homology"/>
<keyword evidence="3" id="KW-0240">DNA-directed RNA polymerase</keyword>
<dbReference type="Pfam" id="PF06883">
    <property type="entry name" value="RNA_pol_Rpa2_4"/>
    <property type="match status" value="1"/>
</dbReference>
<dbReference type="Pfam" id="PF00562">
    <property type="entry name" value="RNA_pol_Rpb2_6"/>
    <property type="match status" value="1"/>
</dbReference>
<evidence type="ECO:0000256" key="4">
    <source>
        <dbReference type="ARBA" id="ARBA00022679"/>
    </source>
</evidence>
<dbReference type="FunFam" id="2.40.270.10:FF:000006">
    <property type="entry name" value="DNA-directed RNA polymerase subunit beta"/>
    <property type="match status" value="1"/>
</dbReference>
<evidence type="ECO:0000259" key="9">
    <source>
        <dbReference type="Pfam" id="PF06883"/>
    </source>
</evidence>
<name>A0ABD6EBX1_9BILA</name>
<dbReference type="Gene3D" id="3.90.1070.20">
    <property type="match status" value="1"/>
</dbReference>
<evidence type="ECO:0000259" key="8">
    <source>
        <dbReference type="Pfam" id="PF00562"/>
    </source>
</evidence>
<accession>A0ABD6EBX1</accession>
<dbReference type="InterPro" id="IPR007120">
    <property type="entry name" value="DNA-dir_RNAP_su2_dom"/>
</dbReference>
<evidence type="ECO:0000313" key="10">
    <source>
        <dbReference type="EMBL" id="MFH4977140.1"/>
    </source>
</evidence>